<evidence type="ECO:0000313" key="2">
    <source>
        <dbReference type="EMBL" id="BBZ08687.1"/>
    </source>
</evidence>
<dbReference type="EMBL" id="AP022605">
    <property type="protein sequence ID" value="BBZ08687.1"/>
    <property type="molecule type" value="Genomic_DNA"/>
</dbReference>
<reference evidence="2 3" key="1">
    <citation type="journal article" date="2019" name="Emerg. Microbes Infect.">
        <title>Comprehensive subspecies identification of 175 nontuberculous mycobacteria species based on 7547 genomic profiles.</title>
        <authorList>
            <person name="Matsumoto Y."/>
            <person name="Kinjo T."/>
            <person name="Motooka D."/>
            <person name="Nabeya D."/>
            <person name="Jung N."/>
            <person name="Uechi K."/>
            <person name="Horii T."/>
            <person name="Iida T."/>
            <person name="Fujita J."/>
            <person name="Nakamura S."/>
        </authorList>
    </citation>
    <scope>NUCLEOTIDE SEQUENCE [LARGE SCALE GENOMIC DNA]</scope>
    <source>
        <strain evidence="2 3">JCM 12405</strain>
    </source>
</reference>
<protein>
    <recommendedName>
        <fullName evidence="4">DUF5302 domain-containing protein</fullName>
    </recommendedName>
</protein>
<proteinExistence type="predicted"/>
<evidence type="ECO:0000313" key="3">
    <source>
        <dbReference type="Proteomes" id="UP000467201"/>
    </source>
</evidence>
<evidence type="ECO:0008006" key="4">
    <source>
        <dbReference type="Google" id="ProtNLM"/>
    </source>
</evidence>
<dbReference type="Proteomes" id="UP000467201">
    <property type="component" value="Chromosome"/>
</dbReference>
<feature type="region of interest" description="Disordered" evidence="1">
    <location>
        <begin position="1"/>
        <end position="55"/>
    </location>
</feature>
<dbReference type="AlphaFoldDB" id="A0A7I7VV02"/>
<organism evidence="2 3">
    <name type="scientific">Mycolicibacterium doricum</name>
    <dbReference type="NCBI Taxonomy" id="126673"/>
    <lineage>
        <taxon>Bacteria</taxon>
        <taxon>Bacillati</taxon>
        <taxon>Actinomycetota</taxon>
        <taxon>Actinomycetes</taxon>
        <taxon>Mycobacteriales</taxon>
        <taxon>Mycobacteriaceae</taxon>
        <taxon>Mycolicibacterium</taxon>
    </lineage>
</organism>
<dbReference type="KEGG" id="mdr:MDOR_28560"/>
<dbReference type="Pfam" id="PF17227">
    <property type="entry name" value="DUF5302"/>
    <property type="match status" value="1"/>
</dbReference>
<dbReference type="RefSeq" id="WP_163784202.1">
    <property type="nucleotide sequence ID" value="NZ_AP022605.1"/>
</dbReference>
<feature type="compositionally biased region" description="Basic and acidic residues" evidence="1">
    <location>
        <begin position="8"/>
        <end position="21"/>
    </location>
</feature>
<gene>
    <name evidence="2" type="ORF">MDOR_28560</name>
</gene>
<accession>A0A7I7VV02</accession>
<name>A0A7I7VV02_9MYCO</name>
<dbReference type="InterPro" id="IPR035172">
    <property type="entry name" value="DUF5302"/>
</dbReference>
<sequence>MAEEPEDDTKRKFREALERKKANSAGTAGQRNGGPKLPKAHGPVENRREFRRKSG</sequence>
<evidence type="ECO:0000256" key="1">
    <source>
        <dbReference type="SAM" id="MobiDB-lite"/>
    </source>
</evidence>